<dbReference type="GO" id="GO:0005769">
    <property type="term" value="C:early endosome"/>
    <property type="evidence" value="ECO:0007669"/>
    <property type="project" value="TreeGrafter"/>
</dbReference>
<evidence type="ECO:0000313" key="3">
    <source>
        <dbReference type="EMBL" id="OPL32802.1"/>
    </source>
</evidence>
<keyword evidence="1" id="KW-0175">Coiled coil</keyword>
<evidence type="ECO:0000313" key="4">
    <source>
        <dbReference type="Proteomes" id="UP000266721"/>
    </source>
</evidence>
<dbReference type="Proteomes" id="UP000266721">
    <property type="component" value="Unassembled WGS sequence"/>
</dbReference>
<feature type="non-terminal residue" evidence="3">
    <location>
        <position position="1"/>
    </location>
</feature>
<gene>
    <name evidence="3" type="ORF">AM593_03471</name>
</gene>
<feature type="coiled-coil region" evidence="1">
    <location>
        <begin position="45"/>
        <end position="111"/>
    </location>
</feature>
<evidence type="ECO:0000256" key="1">
    <source>
        <dbReference type="SAM" id="Coils"/>
    </source>
</evidence>
<dbReference type="InterPro" id="IPR040024">
    <property type="entry name" value="PPP1R21"/>
</dbReference>
<dbReference type="SMR" id="A0A3L5TSD0"/>
<keyword evidence="4" id="KW-1185">Reference proteome</keyword>
<dbReference type="PANTHER" id="PTHR21448:SF0">
    <property type="entry name" value="PROTEIN PHOSPHATASE 1 REGULATORY SUBUNIT 21"/>
    <property type="match status" value="1"/>
</dbReference>
<feature type="domain" description="Protein phosphatase 1 regulatory subunit 21 C-terminal" evidence="2">
    <location>
        <begin position="1"/>
        <end position="104"/>
    </location>
</feature>
<evidence type="ECO:0000259" key="2">
    <source>
        <dbReference type="Pfam" id="PF21636"/>
    </source>
</evidence>
<proteinExistence type="predicted"/>
<comment type="caution">
    <text evidence="3">The sequence shown here is derived from an EMBL/GenBank/DDBJ whole genome shotgun (WGS) entry which is preliminary data.</text>
</comment>
<dbReference type="EMBL" id="KV586732">
    <property type="protein sequence ID" value="OPL32802.1"/>
    <property type="molecule type" value="Genomic_DNA"/>
</dbReference>
<reference evidence="3 4" key="1">
    <citation type="journal article" date="2016" name="PLoS ONE">
        <title>A First Insight into the Genome of the Filter-Feeder Mussel Mytilus galloprovincialis.</title>
        <authorList>
            <person name="Murgarella M."/>
            <person name="Puiu D."/>
            <person name="Novoa B."/>
            <person name="Figueras A."/>
            <person name="Posada D."/>
            <person name="Canchaya C."/>
        </authorList>
    </citation>
    <scope>NUCLEOTIDE SEQUENCE [LARGE SCALE GENOMIC DNA]</scope>
    <source>
        <tissue evidence="3">Muscle</tissue>
    </source>
</reference>
<dbReference type="AlphaFoldDB" id="A0A3L5TSD0"/>
<protein>
    <recommendedName>
        <fullName evidence="2">Protein phosphatase 1 regulatory subunit 21 C-terminal domain-containing protein</fullName>
    </recommendedName>
</protein>
<sequence length="115" mass="13307">LIKNHFTHRINELTLQLQEADSKSVSFHSEVRALHKQLQISDKTKYRAEDELKDTAQSLAQLKDEYQTTTKSYEGQLSMMSEHLAGLNEKLTQQKDEIDELRAQASSKSGKKFRR</sequence>
<dbReference type="Pfam" id="PF21636">
    <property type="entry name" value="PPP1R21_C"/>
    <property type="match status" value="1"/>
</dbReference>
<accession>A0A3L5TSD0</accession>
<name>A0A3L5TSD0_MYTGA</name>
<organism evidence="3 4">
    <name type="scientific">Mytilus galloprovincialis</name>
    <name type="common">Mediterranean mussel</name>
    <dbReference type="NCBI Taxonomy" id="29158"/>
    <lineage>
        <taxon>Eukaryota</taxon>
        <taxon>Metazoa</taxon>
        <taxon>Spiralia</taxon>
        <taxon>Lophotrochozoa</taxon>
        <taxon>Mollusca</taxon>
        <taxon>Bivalvia</taxon>
        <taxon>Autobranchia</taxon>
        <taxon>Pteriomorphia</taxon>
        <taxon>Mytilida</taxon>
        <taxon>Mytiloidea</taxon>
        <taxon>Mytilidae</taxon>
        <taxon>Mytilinae</taxon>
        <taxon>Mytilus</taxon>
    </lineage>
</organism>
<dbReference type="GO" id="GO:0016020">
    <property type="term" value="C:membrane"/>
    <property type="evidence" value="ECO:0007669"/>
    <property type="project" value="TreeGrafter"/>
</dbReference>
<dbReference type="InterPro" id="IPR049372">
    <property type="entry name" value="PPP1R21_C"/>
</dbReference>
<dbReference type="PANTHER" id="PTHR21448">
    <property type="entry name" value="SMOOTH MUSCLE MYOSIN HEAVY CHAIN-RELATED"/>
    <property type="match status" value="1"/>
</dbReference>